<feature type="compositionally biased region" description="Pro residues" evidence="1">
    <location>
        <begin position="352"/>
        <end position="366"/>
    </location>
</feature>
<accession>A0ABS8PJ54</accession>
<gene>
    <name evidence="2" type="ORF">LQ327_33455</name>
</gene>
<dbReference type="EMBL" id="JAJNDB010000014">
    <property type="protein sequence ID" value="MCD2198284.1"/>
    <property type="molecule type" value="Genomic_DNA"/>
</dbReference>
<feature type="compositionally biased region" description="Low complexity" evidence="1">
    <location>
        <begin position="637"/>
        <end position="650"/>
    </location>
</feature>
<organism evidence="2 3">
    <name type="scientific">Actinomycetospora endophytica</name>
    <dbReference type="NCBI Taxonomy" id="2291215"/>
    <lineage>
        <taxon>Bacteria</taxon>
        <taxon>Bacillati</taxon>
        <taxon>Actinomycetota</taxon>
        <taxon>Actinomycetes</taxon>
        <taxon>Pseudonocardiales</taxon>
        <taxon>Pseudonocardiaceae</taxon>
        <taxon>Actinomycetospora</taxon>
    </lineage>
</organism>
<feature type="compositionally biased region" description="Basic and acidic residues" evidence="1">
    <location>
        <begin position="319"/>
        <end position="331"/>
    </location>
</feature>
<evidence type="ECO:0000313" key="3">
    <source>
        <dbReference type="Proteomes" id="UP001199469"/>
    </source>
</evidence>
<feature type="region of interest" description="Disordered" evidence="1">
    <location>
        <begin position="732"/>
        <end position="841"/>
    </location>
</feature>
<sequence length="841" mass="84785">MAPRRESGVPSARTVLEVADGLRWTDPALGVSLAEHALRAAGDDAAARTAAERSVIRSLAELDRFDEVVSRATPLVDDAQVRGDREDLAGLLVELAVAAIGLGDLAVAGRLVEPMPAGGDLSARTVTLAALVRAQVAAANGDVSGADRAAEDAGTALLRTPEPEAGLVRRDLARARAAARRRATQAAAALSIVSEAVSARPEADADGGRRSLLAAADEVDLLLDLDRRDEALERGRAVLPDGPAGPVAVGATARIRLALAERVHLATGAPADAEAMARAAATELEAAGHDGDAARAWEVVAAAAERGGQLGPALTAVRHGHDLDSRARDRRDPALRVLTMIAAAAPDLPVVTPAPSPSRPPEPGPTPEASAFSEVESLLADARSSLGGGVNGSEPLPRRRGHRRDDADDDVSTPEQVPEALARLLGAAGLTSGLPADGSSAPSANGTGEGRRGGTDVGGNGNLPCFLDPGTPSSADPLPPEPGRRSRHSAEPWEEPVVDPAVAAAGEVSRPTFDAFSTAPGRRAANGVSDSDHGLPGPEPGAGSASGSDAAGPTTERWSAGHDGASPGLGAEDRFLSVEPPTPGDPGLSSSLTGGWGYADELAGSLDIDPADPLGSGSGWGVTVDRPDESARSNGSAPGAADAAPAEAPASRNGSLEPLEASGTRRPDTGSRSPGGGAGDAEDHESVAHAPGSGPRAQEDEPRVVPPGFDPEDLYDELPLTLAGLLAEYHLPDVPVPPRRNGARRTDVAVPSARTHVSGSMPVPADPRFAARPDAAPSGGSATPPADGPVQGPPRRGENGARLADLLAEAMDAFRHTGPGDGSRGGGDGAARGPGVGSRRG</sequence>
<proteinExistence type="predicted"/>
<feature type="compositionally biased region" description="Gly residues" evidence="1">
    <location>
        <begin position="819"/>
        <end position="841"/>
    </location>
</feature>
<feature type="region of interest" description="Disordered" evidence="1">
    <location>
        <begin position="312"/>
        <end position="331"/>
    </location>
</feature>
<feature type="compositionally biased region" description="Low complexity" evidence="1">
    <location>
        <begin position="498"/>
        <end position="508"/>
    </location>
</feature>
<feature type="compositionally biased region" description="Basic and acidic residues" evidence="1">
    <location>
        <begin position="482"/>
        <end position="491"/>
    </location>
</feature>
<comment type="caution">
    <text evidence="2">The sequence shown here is derived from an EMBL/GenBank/DDBJ whole genome shotgun (WGS) entry which is preliminary data.</text>
</comment>
<dbReference type="RefSeq" id="WP_230741106.1">
    <property type="nucleotide sequence ID" value="NZ_JAJNDB010000014.1"/>
</dbReference>
<feature type="region of interest" description="Disordered" evidence="1">
    <location>
        <begin position="348"/>
        <end position="415"/>
    </location>
</feature>
<keyword evidence="3" id="KW-1185">Reference proteome</keyword>
<feature type="compositionally biased region" description="Low complexity" evidence="1">
    <location>
        <begin position="541"/>
        <end position="553"/>
    </location>
</feature>
<reference evidence="2 3" key="1">
    <citation type="submission" date="2021-11" db="EMBL/GenBank/DDBJ databases">
        <title>Draft genome sequence of Actinomycetospora sp. SF1 isolated from the rhizosphere soil.</title>
        <authorList>
            <person name="Duangmal K."/>
            <person name="Chantavorakit T."/>
        </authorList>
    </citation>
    <scope>NUCLEOTIDE SEQUENCE [LARGE SCALE GENOMIC DNA]</scope>
    <source>
        <strain evidence="2 3">TBRC 5722</strain>
    </source>
</reference>
<dbReference type="Proteomes" id="UP001199469">
    <property type="component" value="Unassembled WGS sequence"/>
</dbReference>
<name>A0ABS8PJ54_9PSEU</name>
<evidence type="ECO:0000313" key="2">
    <source>
        <dbReference type="EMBL" id="MCD2198284.1"/>
    </source>
</evidence>
<feature type="compositionally biased region" description="Low complexity" evidence="1">
    <location>
        <begin position="762"/>
        <end position="789"/>
    </location>
</feature>
<feature type="region of interest" description="Disordered" evidence="1">
    <location>
        <begin position="431"/>
        <end position="716"/>
    </location>
</feature>
<evidence type="ECO:0008006" key="4">
    <source>
        <dbReference type="Google" id="ProtNLM"/>
    </source>
</evidence>
<evidence type="ECO:0000256" key="1">
    <source>
        <dbReference type="SAM" id="MobiDB-lite"/>
    </source>
</evidence>
<protein>
    <recommendedName>
        <fullName evidence="4">Syndecan 1</fullName>
    </recommendedName>
</protein>